<accession>T0GP41</accession>
<organism evidence="1 2">
    <name type="scientific">Leptospira noguchii serovar Panama str. CZ214</name>
    <dbReference type="NCBI Taxonomy" id="1001595"/>
    <lineage>
        <taxon>Bacteria</taxon>
        <taxon>Pseudomonadati</taxon>
        <taxon>Spirochaetota</taxon>
        <taxon>Spirochaetia</taxon>
        <taxon>Leptospirales</taxon>
        <taxon>Leptospiraceae</taxon>
        <taxon>Leptospira</taxon>
    </lineage>
</organism>
<evidence type="ECO:0000313" key="1">
    <source>
        <dbReference type="EMBL" id="EQA70647.1"/>
    </source>
</evidence>
<protein>
    <submittedName>
        <fullName evidence="1">Uncharacterized protein</fullName>
    </submittedName>
</protein>
<evidence type="ECO:0000313" key="2">
    <source>
        <dbReference type="Proteomes" id="UP000015442"/>
    </source>
</evidence>
<gene>
    <name evidence="1" type="ORF">LEP1GSC059_4626</name>
</gene>
<proteinExistence type="predicted"/>
<reference evidence="1 2" key="1">
    <citation type="submission" date="2013-05" db="EMBL/GenBank/DDBJ databases">
        <authorList>
            <person name="Harkins D.M."/>
            <person name="Durkin A.S."/>
            <person name="Brinkac L.M."/>
            <person name="Haft D.H."/>
            <person name="Selengut J.D."/>
            <person name="Sanka R."/>
            <person name="DePew J."/>
            <person name="Purushe J."/>
            <person name="Hartskeerl R.A."/>
            <person name="Ahmed A."/>
            <person name="van der Linden H."/>
            <person name="Goris M.G.A."/>
            <person name="Vinetz J.M."/>
            <person name="Sutton G.G."/>
            <person name="Nierman W.C."/>
            <person name="Fouts D.E."/>
        </authorList>
    </citation>
    <scope>NUCLEOTIDE SEQUENCE [LARGE SCALE GENOMIC DNA]</scope>
    <source>
        <strain evidence="1 2">CZ214</strain>
    </source>
</reference>
<dbReference type="EMBL" id="AKWY02000026">
    <property type="protein sequence ID" value="EQA70647.1"/>
    <property type="molecule type" value="Genomic_DNA"/>
</dbReference>
<comment type="caution">
    <text evidence="1">The sequence shown here is derived from an EMBL/GenBank/DDBJ whole genome shotgun (WGS) entry which is preliminary data.</text>
</comment>
<sequence length="63" mass="7372">MRQVFNKIWANKNSIQQLPELNAALYGLQHNNRFCISYTELTFNENHQTFTFCNSSHILGIDP</sequence>
<dbReference type="Proteomes" id="UP000015442">
    <property type="component" value="Unassembled WGS sequence"/>
</dbReference>
<name>T0GP41_9LEPT</name>
<dbReference type="AlphaFoldDB" id="T0GP41"/>